<evidence type="ECO:0000313" key="2">
    <source>
        <dbReference type="Proteomes" id="UP001642464"/>
    </source>
</evidence>
<organism evidence="1 2">
    <name type="scientific">Durusdinium trenchii</name>
    <dbReference type="NCBI Taxonomy" id="1381693"/>
    <lineage>
        <taxon>Eukaryota</taxon>
        <taxon>Sar</taxon>
        <taxon>Alveolata</taxon>
        <taxon>Dinophyceae</taxon>
        <taxon>Suessiales</taxon>
        <taxon>Symbiodiniaceae</taxon>
        <taxon>Durusdinium</taxon>
    </lineage>
</organism>
<dbReference type="EMBL" id="CAXAMM010044273">
    <property type="protein sequence ID" value="CAK9114005.1"/>
    <property type="molecule type" value="Genomic_DNA"/>
</dbReference>
<protein>
    <submittedName>
        <fullName evidence="1">Uncharacterized protein</fullName>
    </submittedName>
</protein>
<comment type="caution">
    <text evidence="1">The sequence shown here is derived from an EMBL/GenBank/DDBJ whole genome shotgun (WGS) entry which is preliminary data.</text>
</comment>
<dbReference type="Proteomes" id="UP001642464">
    <property type="component" value="Unassembled WGS sequence"/>
</dbReference>
<keyword evidence="2" id="KW-1185">Reference proteome</keyword>
<name>A0ABP0SNZ3_9DINO</name>
<evidence type="ECO:0000313" key="1">
    <source>
        <dbReference type="EMBL" id="CAK9114005.1"/>
    </source>
</evidence>
<reference evidence="1 2" key="1">
    <citation type="submission" date="2024-02" db="EMBL/GenBank/DDBJ databases">
        <authorList>
            <person name="Chen Y."/>
            <person name="Shah S."/>
            <person name="Dougan E. K."/>
            <person name="Thang M."/>
            <person name="Chan C."/>
        </authorList>
    </citation>
    <scope>NUCLEOTIDE SEQUENCE [LARGE SCALE GENOMIC DNA]</scope>
</reference>
<accession>A0ABP0SNZ3</accession>
<sequence>MGGVGSRRSQVNRYVEYLEDSPTGRTATTGSVASMLSAKVDFDTMMYLSRFGFGVGRADPLMSLEVEQYMEREGHRKYEVRCALRLPELAALVADKQELQVEGLFDVLPLTWSCWKRLFELRENLYEPVKECLGASYEKHFKNAPFALRIGLSGTLERLDLWVQRLGELICQKQLQGRCLALVLRFLDAPAPEESEDGTLKPKANFGSEKCLRDGDREFTIREWRSNWQLELKTRLINLGAQPQVWERHVSLRDDAGEKLLVKCREDAV</sequence>
<proteinExistence type="predicted"/>
<gene>
    <name evidence="1" type="ORF">SCF082_LOCUS52821</name>
</gene>